<sequence>MSSEEPDVTFIFPSKNEEKTIAEVIQKAQKAAQQLGLTYEIIVPDNSTDATPQIATSLGAKVVTPDKHGYGYAYIYALRHARGKYIVMADADGTYDLEEAPKLLQPLLQNEADIVLGTRLKGKIMPGAMPWLHRYIGNPLLTFILNKFYGTNVSDAHTGFRAAKRQAIQKLNLNTPGMEFASELLAKAAYLKLRITEVPITYYPRREGTQSKLNSFRDGWRHLKYLLILAPKFLYYIPGAAMLITGIALMLASVLRANLGYSPGIHSAILGSMLTILGNTLTGLGLIADLHLAKTTGKPTSRITNILVKLTVEKTLAIAATLITLGLLYTLYLFAIWIQSGYRYLPLRGENALALTLIVLGAQTAATALTAHLIRAEQRN</sequence>
<accession>S5Z986</accession>
<evidence type="ECO:0000256" key="1">
    <source>
        <dbReference type="SAM" id="Phobius"/>
    </source>
</evidence>
<dbReference type="CDD" id="cd04179">
    <property type="entry name" value="DPM_DPG-synthase_like"/>
    <property type="match status" value="1"/>
</dbReference>
<dbReference type="PATRIC" id="fig|1365176.7.peg.1578"/>
<gene>
    <name evidence="4" type="ORF">N186_07985</name>
</gene>
<dbReference type="InterPro" id="IPR050256">
    <property type="entry name" value="Glycosyltransferase_2"/>
</dbReference>
<keyword evidence="1" id="KW-0472">Membrane</keyword>
<dbReference type="Gene3D" id="3.90.550.10">
    <property type="entry name" value="Spore Coat Polysaccharide Biosynthesis Protein SpsA, Chain A"/>
    <property type="match status" value="1"/>
</dbReference>
<feature type="transmembrane region" description="Helical" evidence="1">
    <location>
        <begin position="316"/>
        <end position="340"/>
    </location>
</feature>
<name>S5Z986_9CREN</name>
<dbReference type="SUPFAM" id="SSF53448">
    <property type="entry name" value="Nucleotide-diphospho-sugar transferases"/>
    <property type="match status" value="1"/>
</dbReference>
<feature type="transmembrane region" description="Helical" evidence="1">
    <location>
        <begin position="352"/>
        <end position="374"/>
    </location>
</feature>
<dbReference type="InterPro" id="IPR001173">
    <property type="entry name" value="Glyco_trans_2-like"/>
</dbReference>
<dbReference type="PANTHER" id="PTHR48090:SF7">
    <property type="entry name" value="RFBJ PROTEIN"/>
    <property type="match status" value="1"/>
</dbReference>
<dbReference type="InterPro" id="IPR029044">
    <property type="entry name" value="Nucleotide-diphossugar_trans"/>
</dbReference>
<reference evidence="4 5" key="1">
    <citation type="journal article" date="2013" name="Genome Announc.">
        <title>Complete Genomic Sequence of 'Thermofilum adornatus' Strain 1910bT, a Hyperthermophilic Anaerobic Organotrophic Crenarchaeon.</title>
        <authorList>
            <person name="Dominova I.N."/>
            <person name="Kublanov I.V."/>
            <person name="Podosokorskaya O.A."/>
            <person name="Derbikova K.S."/>
            <person name="Patrushev M.V."/>
            <person name="Toshchakov S.V."/>
        </authorList>
    </citation>
    <scope>NUCLEOTIDE SEQUENCE [LARGE SCALE GENOMIC DNA]</scope>
    <source>
        <strain evidence="5">1910b</strain>
    </source>
</reference>
<keyword evidence="5" id="KW-1185">Reference proteome</keyword>
<dbReference type="InterPro" id="IPR058718">
    <property type="entry name" value="Agl6_TM_C"/>
</dbReference>
<dbReference type="AlphaFoldDB" id="S5Z986"/>
<evidence type="ECO:0000313" key="4">
    <source>
        <dbReference type="EMBL" id="AGT35935.1"/>
    </source>
</evidence>
<dbReference type="Pfam" id="PF00535">
    <property type="entry name" value="Glycos_transf_2"/>
    <property type="match status" value="1"/>
</dbReference>
<feature type="transmembrane region" description="Helical" evidence="1">
    <location>
        <begin position="267"/>
        <end position="288"/>
    </location>
</feature>
<evidence type="ECO:0000313" key="5">
    <source>
        <dbReference type="Proteomes" id="UP000015543"/>
    </source>
</evidence>
<dbReference type="FunFam" id="3.90.550.10:FF:000129">
    <property type="entry name" value="Glycosyltransferase family 2 protein"/>
    <property type="match status" value="1"/>
</dbReference>
<evidence type="ECO:0000259" key="3">
    <source>
        <dbReference type="Pfam" id="PF26629"/>
    </source>
</evidence>
<dbReference type="RefSeq" id="WP_020963242.1">
    <property type="nucleotide sequence ID" value="NC_022093.1"/>
</dbReference>
<dbReference type="Proteomes" id="UP000015543">
    <property type="component" value="Chromosome"/>
</dbReference>
<dbReference type="eggNOG" id="arCOG00894">
    <property type="taxonomic scope" value="Archaea"/>
</dbReference>
<feature type="domain" description="Glycosyltransferase 2-like" evidence="2">
    <location>
        <begin position="10"/>
        <end position="170"/>
    </location>
</feature>
<evidence type="ECO:0000259" key="2">
    <source>
        <dbReference type="Pfam" id="PF00535"/>
    </source>
</evidence>
<proteinExistence type="predicted"/>
<dbReference type="EMBL" id="CP006646">
    <property type="protein sequence ID" value="AGT35935.1"/>
    <property type="molecule type" value="Genomic_DNA"/>
</dbReference>
<dbReference type="HOGENOM" id="CLU_033536_4_0_2"/>
<dbReference type="OrthoDB" id="11098at2157"/>
<dbReference type="KEGG" id="thb:N186_07985"/>
<dbReference type="Pfam" id="PF26629">
    <property type="entry name" value="GT2_TM_C"/>
    <property type="match status" value="1"/>
</dbReference>
<feature type="domain" description="Low-salt glycan biosynthesis hexosyltransferase Agl6 C-terminal transmembrane region" evidence="3">
    <location>
        <begin position="299"/>
        <end position="374"/>
    </location>
</feature>
<protein>
    <submittedName>
        <fullName evidence="4">Uncharacterized protein</fullName>
    </submittedName>
</protein>
<feature type="transmembrane region" description="Helical" evidence="1">
    <location>
        <begin position="233"/>
        <end position="255"/>
    </location>
</feature>
<dbReference type="GeneID" id="16574241"/>
<organism evidence="4 5">
    <name type="scientific">Thermofilum adornatum</name>
    <dbReference type="NCBI Taxonomy" id="1365176"/>
    <lineage>
        <taxon>Archaea</taxon>
        <taxon>Thermoproteota</taxon>
        <taxon>Thermoprotei</taxon>
        <taxon>Thermofilales</taxon>
        <taxon>Thermofilaceae</taxon>
        <taxon>Thermofilum</taxon>
    </lineage>
</organism>
<keyword evidence="1" id="KW-1133">Transmembrane helix</keyword>
<keyword evidence="1" id="KW-0812">Transmembrane</keyword>
<dbReference type="PANTHER" id="PTHR48090">
    <property type="entry name" value="UNDECAPRENYL-PHOSPHATE 4-DEOXY-4-FORMAMIDO-L-ARABINOSE TRANSFERASE-RELATED"/>
    <property type="match status" value="1"/>
</dbReference>